<dbReference type="InterPro" id="IPR014284">
    <property type="entry name" value="RNA_pol_sigma-70_dom"/>
</dbReference>
<dbReference type="InterPro" id="IPR036388">
    <property type="entry name" value="WH-like_DNA-bd_sf"/>
</dbReference>
<dbReference type="CDD" id="cd06171">
    <property type="entry name" value="Sigma70_r4"/>
    <property type="match status" value="1"/>
</dbReference>
<keyword evidence="4" id="KW-0804">Transcription</keyword>
<evidence type="ECO:0000256" key="2">
    <source>
        <dbReference type="ARBA" id="ARBA00023082"/>
    </source>
</evidence>
<evidence type="ECO:0000256" key="3">
    <source>
        <dbReference type="ARBA" id="ARBA00023125"/>
    </source>
</evidence>
<dbReference type="InterPro" id="IPR000943">
    <property type="entry name" value="RNA_pol_sigma70"/>
</dbReference>
<dbReference type="Pfam" id="PF04542">
    <property type="entry name" value="Sigma70_r2"/>
    <property type="match status" value="1"/>
</dbReference>
<protein>
    <recommendedName>
        <fullName evidence="5">RNA polymerase sigma-70 domain-containing protein</fullName>
    </recommendedName>
</protein>
<dbReference type="NCBIfam" id="TIGR02937">
    <property type="entry name" value="sigma70-ECF"/>
    <property type="match status" value="1"/>
</dbReference>
<dbReference type="InterPro" id="IPR013325">
    <property type="entry name" value="RNA_pol_sigma_r2"/>
</dbReference>
<evidence type="ECO:0000313" key="7">
    <source>
        <dbReference type="Proteomes" id="UP000228756"/>
    </source>
</evidence>
<dbReference type="InterPro" id="IPR050239">
    <property type="entry name" value="Sigma-70_RNA_pol_init_factors"/>
</dbReference>
<dbReference type="PANTHER" id="PTHR30603">
    <property type="entry name" value="RNA POLYMERASE SIGMA FACTOR RPO"/>
    <property type="match status" value="1"/>
</dbReference>
<dbReference type="EMBL" id="PFCJ01000028">
    <property type="protein sequence ID" value="PIR71984.1"/>
    <property type="molecule type" value="Genomic_DNA"/>
</dbReference>
<reference evidence="7" key="1">
    <citation type="submission" date="2017-09" db="EMBL/GenBank/DDBJ databases">
        <title>Depth-based differentiation of microbial function through sediment-hosted aquifers and enrichment of novel symbionts in the deep terrestrial subsurface.</title>
        <authorList>
            <person name="Probst A.J."/>
            <person name="Ladd B."/>
            <person name="Jarett J.K."/>
            <person name="Geller-Mcgrath D.E."/>
            <person name="Sieber C.M.K."/>
            <person name="Emerson J.B."/>
            <person name="Anantharaman K."/>
            <person name="Thomas B.C."/>
            <person name="Malmstrom R."/>
            <person name="Stieglmeier M."/>
            <person name="Klingl A."/>
            <person name="Woyke T."/>
            <person name="Ryan C.M."/>
            <person name="Banfield J.F."/>
        </authorList>
    </citation>
    <scope>NUCLEOTIDE SEQUENCE [LARGE SCALE GENOMIC DNA]</scope>
</reference>
<evidence type="ECO:0000256" key="1">
    <source>
        <dbReference type="ARBA" id="ARBA00023015"/>
    </source>
</evidence>
<accession>A0A2M6NS64</accession>
<dbReference type="AlphaFoldDB" id="A0A2M6NS64"/>
<dbReference type="Gene3D" id="1.10.601.10">
    <property type="entry name" value="RNA Polymerase Primary Sigma Factor"/>
    <property type="match status" value="1"/>
</dbReference>
<dbReference type="InterPro" id="IPR013324">
    <property type="entry name" value="RNA_pol_sigma_r3/r4-like"/>
</dbReference>
<evidence type="ECO:0000259" key="5">
    <source>
        <dbReference type="PROSITE" id="PS00715"/>
    </source>
</evidence>
<keyword evidence="1" id="KW-0805">Transcription regulation</keyword>
<keyword evidence="3" id="KW-0238">DNA-binding</keyword>
<dbReference type="Pfam" id="PF04545">
    <property type="entry name" value="Sigma70_r4"/>
    <property type="match status" value="1"/>
</dbReference>
<dbReference type="PANTHER" id="PTHR30603:SF47">
    <property type="entry name" value="RNA POLYMERASE SIGMA FACTOR SIGD, CHLOROPLASTIC"/>
    <property type="match status" value="1"/>
</dbReference>
<feature type="domain" description="RNA polymerase sigma-70" evidence="5">
    <location>
        <begin position="57"/>
        <end position="70"/>
    </location>
</feature>
<dbReference type="PROSITE" id="PS00715">
    <property type="entry name" value="SIGMA70_1"/>
    <property type="match status" value="1"/>
</dbReference>
<evidence type="ECO:0000256" key="4">
    <source>
        <dbReference type="ARBA" id="ARBA00023163"/>
    </source>
</evidence>
<dbReference type="GO" id="GO:0003677">
    <property type="term" value="F:DNA binding"/>
    <property type="evidence" value="ECO:0007669"/>
    <property type="project" value="UniProtKB-KW"/>
</dbReference>
<keyword evidence="2" id="KW-0731">Sigma factor</keyword>
<gene>
    <name evidence="6" type="ORF">COU42_02875</name>
</gene>
<comment type="caution">
    <text evidence="6">The sequence shown here is derived from an EMBL/GenBank/DDBJ whole genome shotgun (WGS) entry which is preliminary data.</text>
</comment>
<sequence length="261" mass="30355">MEQKILVIGKKKRERGSHKLRELSVLEKEKIYQQHLGLVVNIAKRHINRSPGFTFEDLISEGILGLFKAAEKFDVKRGFKFSTYATWWIRESIERALNERGKTIHIPGHIIEASRKYRKVRQKLFRELGQEPLTEEIAAAMKITIDRAQRIRKFLENPSKIISLETLLGEDEDNISLEFIEDPKVALPVALAFENIFKEDLEKTLKSLTPREEKIIKMRFGLAEDGKEHTLQEIADEMGLSRTRIQQIVKRALARLRKKES</sequence>
<dbReference type="SUPFAM" id="SSF88946">
    <property type="entry name" value="Sigma2 domain of RNA polymerase sigma factors"/>
    <property type="match status" value="1"/>
</dbReference>
<dbReference type="Gene3D" id="1.10.10.10">
    <property type="entry name" value="Winged helix-like DNA-binding domain superfamily/Winged helix DNA-binding domain"/>
    <property type="match status" value="2"/>
</dbReference>
<dbReference type="Proteomes" id="UP000228756">
    <property type="component" value="Unassembled WGS sequence"/>
</dbReference>
<name>A0A2M6NS64_9BACT</name>
<organism evidence="6 7">
    <name type="scientific">Candidatus Nealsonbacteria bacterium CG10_big_fil_rev_8_21_14_0_10_36_24</name>
    <dbReference type="NCBI Taxonomy" id="1974710"/>
    <lineage>
        <taxon>Bacteria</taxon>
        <taxon>Candidatus Nealsoniibacteriota</taxon>
    </lineage>
</organism>
<dbReference type="InterPro" id="IPR007624">
    <property type="entry name" value="RNA_pol_sigma70_r3"/>
</dbReference>
<dbReference type="GO" id="GO:0016987">
    <property type="term" value="F:sigma factor activity"/>
    <property type="evidence" value="ECO:0007669"/>
    <property type="project" value="UniProtKB-KW"/>
</dbReference>
<dbReference type="Pfam" id="PF04539">
    <property type="entry name" value="Sigma70_r3"/>
    <property type="match status" value="1"/>
</dbReference>
<dbReference type="InterPro" id="IPR007630">
    <property type="entry name" value="RNA_pol_sigma70_r4"/>
</dbReference>
<dbReference type="InterPro" id="IPR007627">
    <property type="entry name" value="RNA_pol_sigma70_r2"/>
</dbReference>
<dbReference type="SUPFAM" id="SSF88659">
    <property type="entry name" value="Sigma3 and sigma4 domains of RNA polymerase sigma factors"/>
    <property type="match status" value="2"/>
</dbReference>
<dbReference type="GO" id="GO:0006352">
    <property type="term" value="P:DNA-templated transcription initiation"/>
    <property type="evidence" value="ECO:0007669"/>
    <property type="project" value="InterPro"/>
</dbReference>
<proteinExistence type="predicted"/>
<evidence type="ECO:0000313" key="6">
    <source>
        <dbReference type="EMBL" id="PIR71984.1"/>
    </source>
</evidence>
<dbReference type="PRINTS" id="PR00046">
    <property type="entry name" value="SIGMA70FCT"/>
</dbReference>